<proteinExistence type="inferred from homology"/>
<evidence type="ECO:0000259" key="18">
    <source>
        <dbReference type="Pfam" id="PF01746"/>
    </source>
</evidence>
<evidence type="ECO:0000256" key="10">
    <source>
        <dbReference type="ARBA" id="ARBA00022691"/>
    </source>
</evidence>
<evidence type="ECO:0000256" key="12">
    <source>
        <dbReference type="ARBA" id="ARBA00029736"/>
    </source>
</evidence>
<evidence type="ECO:0000256" key="7">
    <source>
        <dbReference type="ARBA" id="ARBA00022490"/>
    </source>
</evidence>
<dbReference type="NCBIfam" id="TIGR00088">
    <property type="entry name" value="trmD"/>
    <property type="match status" value="1"/>
</dbReference>
<evidence type="ECO:0000256" key="6">
    <source>
        <dbReference type="ARBA" id="ARBA00014679"/>
    </source>
</evidence>
<keyword evidence="8 15" id="KW-0489">Methyltransferase</keyword>
<dbReference type="SUPFAM" id="SSF75217">
    <property type="entry name" value="alpha/beta knot"/>
    <property type="match status" value="1"/>
</dbReference>
<feature type="binding site" evidence="15 16">
    <location>
        <position position="112"/>
    </location>
    <ligand>
        <name>S-adenosyl-L-methionine</name>
        <dbReference type="ChEBI" id="CHEBI:59789"/>
    </ligand>
</feature>
<sequence length="223" mass="25473">MKIDIITIFPDQIKSFILEGIFRIAQERSSVEINVHNLRKWATDKHKTVDDRPYGGGAGMVMKVEPIYNALSELKTENTKVVLMTPKGSPLKQETLKRFVKKPSVNLIIMCGHYEGVDYRVHEHLIDEEISIGDYVLSGGELPALVLVDGIIRLIPGVLGNSESSKEESFENSLLEYPQYTRPEIFNDWGVPKVLLKGNHREIDKWRSNRARSITRKTRPELF</sequence>
<evidence type="ECO:0000313" key="19">
    <source>
        <dbReference type="EMBL" id="MCA9375136.1"/>
    </source>
</evidence>
<dbReference type="InterPro" id="IPR016009">
    <property type="entry name" value="tRNA_MeTrfase_TRMD/TRM10"/>
</dbReference>
<dbReference type="GO" id="GO:0052906">
    <property type="term" value="F:tRNA (guanine(37)-N1)-methyltransferase activity"/>
    <property type="evidence" value="ECO:0007669"/>
    <property type="project" value="UniProtKB-UniRule"/>
</dbReference>
<dbReference type="GO" id="GO:0005829">
    <property type="term" value="C:cytosol"/>
    <property type="evidence" value="ECO:0007669"/>
    <property type="project" value="TreeGrafter"/>
</dbReference>
<keyword evidence="7 15" id="KW-0963">Cytoplasm</keyword>
<dbReference type="EC" id="2.1.1.228" evidence="5 15"/>
<comment type="caution">
    <text evidence="19">The sequence shown here is derived from an EMBL/GenBank/DDBJ whole genome shotgun (WGS) entry which is preliminary data.</text>
</comment>
<evidence type="ECO:0000256" key="1">
    <source>
        <dbReference type="ARBA" id="ARBA00002634"/>
    </source>
</evidence>
<reference evidence="19" key="1">
    <citation type="submission" date="2020-04" db="EMBL/GenBank/DDBJ databases">
        <authorList>
            <person name="Zhang T."/>
        </authorList>
    </citation>
    <scope>NUCLEOTIDE SEQUENCE</scope>
    <source>
        <strain evidence="19">HKST-UBA16</strain>
    </source>
</reference>
<dbReference type="GO" id="GO:0002939">
    <property type="term" value="P:tRNA N1-guanine methylation"/>
    <property type="evidence" value="ECO:0007669"/>
    <property type="project" value="TreeGrafter"/>
</dbReference>
<evidence type="ECO:0000256" key="8">
    <source>
        <dbReference type="ARBA" id="ARBA00022603"/>
    </source>
</evidence>
<dbReference type="InterPro" id="IPR023148">
    <property type="entry name" value="tRNA_m1G_MeTrfase_C_sf"/>
</dbReference>
<evidence type="ECO:0000256" key="15">
    <source>
        <dbReference type="HAMAP-Rule" id="MF_00605"/>
    </source>
</evidence>
<evidence type="ECO:0000256" key="5">
    <source>
        <dbReference type="ARBA" id="ARBA00012807"/>
    </source>
</evidence>
<dbReference type="Proteomes" id="UP000748332">
    <property type="component" value="Unassembled WGS sequence"/>
</dbReference>
<dbReference type="InterPro" id="IPR002649">
    <property type="entry name" value="tRNA_m1G_MeTrfase_TrmD"/>
</dbReference>
<evidence type="ECO:0000256" key="17">
    <source>
        <dbReference type="RuleBase" id="RU003464"/>
    </source>
</evidence>
<reference evidence="19" key="2">
    <citation type="journal article" date="2021" name="Microbiome">
        <title>Successional dynamics and alternative stable states in a saline activated sludge microbial community over 9 years.</title>
        <authorList>
            <person name="Wang Y."/>
            <person name="Ye J."/>
            <person name="Ju F."/>
            <person name="Liu L."/>
            <person name="Boyd J.A."/>
            <person name="Deng Y."/>
            <person name="Parks D.H."/>
            <person name="Jiang X."/>
            <person name="Yin X."/>
            <person name="Woodcroft B.J."/>
            <person name="Tyson G.W."/>
            <person name="Hugenholtz P."/>
            <person name="Polz M.F."/>
            <person name="Zhang T."/>
        </authorList>
    </citation>
    <scope>NUCLEOTIDE SEQUENCE</scope>
    <source>
        <strain evidence="19">HKST-UBA16</strain>
    </source>
</reference>
<evidence type="ECO:0000256" key="2">
    <source>
        <dbReference type="ARBA" id="ARBA00004496"/>
    </source>
</evidence>
<comment type="similarity">
    <text evidence="3 15 17">Belongs to the RNA methyltransferase TrmD family.</text>
</comment>
<evidence type="ECO:0000256" key="3">
    <source>
        <dbReference type="ARBA" id="ARBA00007630"/>
    </source>
</evidence>
<comment type="subunit">
    <text evidence="4 15 17">Homodimer.</text>
</comment>
<dbReference type="Gene3D" id="1.10.1270.20">
    <property type="entry name" value="tRNA(m1g37)methyltransferase, domain 2"/>
    <property type="match status" value="1"/>
</dbReference>
<evidence type="ECO:0000256" key="14">
    <source>
        <dbReference type="ARBA" id="ARBA00047783"/>
    </source>
</evidence>
<keyword evidence="10 15" id="KW-0949">S-adenosyl-L-methionine</keyword>
<dbReference type="FunFam" id="3.40.1280.10:FF:000001">
    <property type="entry name" value="tRNA (guanine-N(1)-)-methyltransferase"/>
    <property type="match status" value="1"/>
</dbReference>
<gene>
    <name evidence="15 19" type="primary">trmD</name>
    <name evidence="19" type="ORF">KC622_02290</name>
</gene>
<dbReference type="HAMAP" id="MF_00605">
    <property type="entry name" value="TrmD"/>
    <property type="match status" value="1"/>
</dbReference>
<dbReference type="AlphaFoldDB" id="A0A955KWM4"/>
<evidence type="ECO:0000313" key="20">
    <source>
        <dbReference type="Proteomes" id="UP000748332"/>
    </source>
</evidence>
<dbReference type="PIRSF" id="PIRSF000386">
    <property type="entry name" value="tRNA_mtase"/>
    <property type="match status" value="1"/>
</dbReference>
<evidence type="ECO:0000256" key="4">
    <source>
        <dbReference type="ARBA" id="ARBA00011738"/>
    </source>
</evidence>
<dbReference type="CDD" id="cd18080">
    <property type="entry name" value="TrmD-like"/>
    <property type="match status" value="1"/>
</dbReference>
<evidence type="ECO:0000256" key="9">
    <source>
        <dbReference type="ARBA" id="ARBA00022679"/>
    </source>
</evidence>
<dbReference type="EMBL" id="JAGQLM010000093">
    <property type="protein sequence ID" value="MCA9375136.1"/>
    <property type="molecule type" value="Genomic_DNA"/>
</dbReference>
<dbReference type="Gene3D" id="3.40.1280.10">
    <property type="match status" value="1"/>
</dbReference>
<comment type="catalytic activity">
    <reaction evidence="14 15 17">
        <text>guanosine(37) in tRNA + S-adenosyl-L-methionine = N(1)-methylguanosine(37) in tRNA + S-adenosyl-L-homocysteine + H(+)</text>
        <dbReference type="Rhea" id="RHEA:36899"/>
        <dbReference type="Rhea" id="RHEA-COMP:10145"/>
        <dbReference type="Rhea" id="RHEA-COMP:10147"/>
        <dbReference type="ChEBI" id="CHEBI:15378"/>
        <dbReference type="ChEBI" id="CHEBI:57856"/>
        <dbReference type="ChEBI" id="CHEBI:59789"/>
        <dbReference type="ChEBI" id="CHEBI:73542"/>
        <dbReference type="ChEBI" id="CHEBI:74269"/>
        <dbReference type="EC" id="2.1.1.228"/>
    </reaction>
</comment>
<keyword evidence="9 15" id="KW-0808">Transferase</keyword>
<evidence type="ECO:0000256" key="13">
    <source>
        <dbReference type="ARBA" id="ARBA00033392"/>
    </source>
</evidence>
<keyword evidence="11 15" id="KW-0819">tRNA processing</keyword>
<evidence type="ECO:0000256" key="11">
    <source>
        <dbReference type="ARBA" id="ARBA00022694"/>
    </source>
</evidence>
<feature type="domain" description="tRNA methyltransferase TRMD/TRM10-type" evidence="18">
    <location>
        <begin position="1"/>
        <end position="223"/>
    </location>
</feature>
<dbReference type="InterPro" id="IPR029026">
    <property type="entry name" value="tRNA_m1G_MTases_N"/>
</dbReference>
<dbReference type="PANTHER" id="PTHR46417">
    <property type="entry name" value="TRNA (GUANINE-N(1)-)-METHYLTRANSFERASE"/>
    <property type="match status" value="1"/>
</dbReference>
<organism evidence="19 20">
    <name type="scientific">Candidatus Dojkabacteria bacterium</name>
    <dbReference type="NCBI Taxonomy" id="2099670"/>
    <lineage>
        <taxon>Bacteria</taxon>
        <taxon>Candidatus Dojkabacteria</taxon>
    </lineage>
</organism>
<dbReference type="InterPro" id="IPR029028">
    <property type="entry name" value="Alpha/beta_knot_MTases"/>
</dbReference>
<dbReference type="Pfam" id="PF01746">
    <property type="entry name" value="tRNA_m1G_MT"/>
    <property type="match status" value="1"/>
</dbReference>
<comment type="function">
    <text evidence="1 15 17">Specifically methylates guanosine-37 in various tRNAs.</text>
</comment>
<evidence type="ECO:0000256" key="16">
    <source>
        <dbReference type="PIRSR" id="PIRSR000386-1"/>
    </source>
</evidence>
<protein>
    <recommendedName>
        <fullName evidence="6 15">tRNA (guanine-N(1)-)-methyltransferase</fullName>
        <ecNumber evidence="5 15">2.1.1.228</ecNumber>
    </recommendedName>
    <alternativeName>
        <fullName evidence="12 15">M1G-methyltransferase</fullName>
    </alternativeName>
    <alternativeName>
        <fullName evidence="13 15">tRNA [GM37] methyltransferase</fullName>
    </alternativeName>
</protein>
<dbReference type="NCBIfam" id="NF000648">
    <property type="entry name" value="PRK00026.1"/>
    <property type="match status" value="1"/>
</dbReference>
<name>A0A955KWM4_9BACT</name>
<accession>A0A955KWM4</accession>
<dbReference type="PANTHER" id="PTHR46417:SF1">
    <property type="entry name" value="TRNA (GUANINE-N(1)-)-METHYLTRANSFERASE"/>
    <property type="match status" value="1"/>
</dbReference>
<comment type="subcellular location">
    <subcellularLocation>
        <location evidence="2 15 17">Cytoplasm</location>
    </subcellularLocation>
</comment>
<feature type="binding site" evidence="15 16">
    <location>
        <begin position="132"/>
        <end position="137"/>
    </location>
    <ligand>
        <name>S-adenosyl-L-methionine</name>
        <dbReference type="ChEBI" id="CHEBI:59789"/>
    </ligand>
</feature>